<feature type="transmembrane region" description="Helical" evidence="1">
    <location>
        <begin position="133"/>
        <end position="153"/>
    </location>
</feature>
<keyword evidence="1" id="KW-0472">Membrane</keyword>
<evidence type="ECO:0000313" key="3">
    <source>
        <dbReference type="Proteomes" id="UP000469952"/>
    </source>
</evidence>
<feature type="transmembrane region" description="Helical" evidence="1">
    <location>
        <begin position="38"/>
        <end position="59"/>
    </location>
</feature>
<proteinExistence type="predicted"/>
<dbReference type="RefSeq" id="WP_059442096.1">
    <property type="nucleotide sequence ID" value="NZ_BCMO01000013.1"/>
</dbReference>
<comment type="caution">
    <text evidence="2">The sequence shown here is derived from an EMBL/GenBank/DDBJ whole genome shotgun (WGS) entry which is preliminary data.</text>
</comment>
<dbReference type="GO" id="GO:0005886">
    <property type="term" value="C:plasma membrane"/>
    <property type="evidence" value="ECO:0007669"/>
    <property type="project" value="TreeGrafter"/>
</dbReference>
<accession>A0A843Z0U2</accession>
<dbReference type="PANTHER" id="PTHR34821">
    <property type="entry name" value="INNER MEMBRANE PROTEIN YDCZ"/>
    <property type="match status" value="1"/>
</dbReference>
<feature type="transmembrane region" description="Helical" evidence="1">
    <location>
        <begin position="6"/>
        <end position="26"/>
    </location>
</feature>
<sequence>MRTALFILGLVIGFGLPIQTAVNSKLRSVLGSAFNSSLVSFGVGTLFLIAVTLVTTHSLTISGSFFSTEPWWIWIGGALGVIYLTGNIVLFPKLGSVQTVIMPILGQIVMSMLIDNFGWFYSKQHDFTWFRGVGALLVLAGVFLSVSLTQLVLKQKNSPKEATSQNNESNYIRLPWQFLGFVTGMLSALQTAINGHLGKVINSSLKAALISFLVGFVTLLIIVLINHYAHKAKQAIQLSQQPWWIWVGGIIGALFVLGNVYLVPLLGTGLVVVIVLVGQIAGSLFVDQFGWFGAKKNPISVIQLLGLFFMVGGVMLIKFF</sequence>
<organism evidence="2 3">
    <name type="scientific">Leuconostoc mesenteroides</name>
    <dbReference type="NCBI Taxonomy" id="1245"/>
    <lineage>
        <taxon>Bacteria</taxon>
        <taxon>Bacillati</taxon>
        <taxon>Bacillota</taxon>
        <taxon>Bacilli</taxon>
        <taxon>Lactobacillales</taxon>
        <taxon>Lactobacillaceae</taxon>
        <taxon>Leuconostoc</taxon>
    </lineage>
</organism>
<feature type="transmembrane region" description="Helical" evidence="1">
    <location>
        <begin position="268"/>
        <end position="286"/>
    </location>
</feature>
<feature type="transmembrane region" description="Helical" evidence="1">
    <location>
        <begin position="298"/>
        <end position="317"/>
    </location>
</feature>
<dbReference type="AlphaFoldDB" id="A0A843Z0U2"/>
<dbReference type="Proteomes" id="UP000469952">
    <property type="component" value="Unassembled WGS sequence"/>
</dbReference>
<protein>
    <submittedName>
        <fullName evidence="2">EamA-like transporter family protein</fullName>
    </submittedName>
</protein>
<feature type="transmembrane region" description="Helical" evidence="1">
    <location>
        <begin position="241"/>
        <end position="262"/>
    </location>
</feature>
<keyword evidence="1" id="KW-1133">Transmembrane helix</keyword>
<evidence type="ECO:0000256" key="1">
    <source>
        <dbReference type="SAM" id="Phobius"/>
    </source>
</evidence>
<reference evidence="2 3" key="1">
    <citation type="submission" date="2019-10" db="EMBL/GenBank/DDBJ databases">
        <title>WGS of Leuconostoc mesenteroides.</title>
        <authorList>
            <person name="Melo Bolivar J."/>
            <person name="Marino-Ramirez L."/>
            <person name="Villamil Diaz L.M."/>
        </authorList>
    </citation>
    <scope>NUCLEOTIDE SEQUENCE [LARGE SCALE GENOMIC DNA]</scope>
    <source>
        <strain evidence="2 3">M11</strain>
    </source>
</reference>
<dbReference type="Pfam" id="PF04657">
    <property type="entry name" value="DMT_YdcZ"/>
    <property type="match status" value="2"/>
</dbReference>
<dbReference type="PANTHER" id="PTHR34821:SF2">
    <property type="entry name" value="INNER MEMBRANE PROTEIN YDCZ"/>
    <property type="match status" value="1"/>
</dbReference>
<name>A0A843Z0U2_LEUME</name>
<feature type="transmembrane region" description="Helical" evidence="1">
    <location>
        <begin position="174"/>
        <end position="193"/>
    </location>
</feature>
<keyword evidence="1" id="KW-0812">Transmembrane</keyword>
<evidence type="ECO:0000313" key="2">
    <source>
        <dbReference type="EMBL" id="MQR26108.1"/>
    </source>
</evidence>
<feature type="transmembrane region" description="Helical" evidence="1">
    <location>
        <begin position="205"/>
        <end position="229"/>
    </location>
</feature>
<dbReference type="InterPro" id="IPR006750">
    <property type="entry name" value="YdcZ"/>
</dbReference>
<gene>
    <name evidence="2" type="ORF">GFV13_02195</name>
</gene>
<dbReference type="EMBL" id="WIPA01000002">
    <property type="protein sequence ID" value="MQR26108.1"/>
    <property type="molecule type" value="Genomic_DNA"/>
</dbReference>
<feature type="transmembrane region" description="Helical" evidence="1">
    <location>
        <begin position="71"/>
        <end position="91"/>
    </location>
</feature>
<feature type="transmembrane region" description="Helical" evidence="1">
    <location>
        <begin position="100"/>
        <end position="121"/>
    </location>
</feature>